<dbReference type="InterPro" id="IPR003609">
    <property type="entry name" value="Pan_app"/>
</dbReference>
<dbReference type="PANTHER" id="PTHR45749">
    <property type="match status" value="1"/>
</dbReference>
<dbReference type="InterPro" id="IPR016187">
    <property type="entry name" value="CTDL_fold"/>
</dbReference>
<dbReference type="Pfam" id="PF00024">
    <property type="entry name" value="PAN_1"/>
    <property type="match status" value="1"/>
</dbReference>
<dbReference type="InterPro" id="IPR025398">
    <property type="entry name" value="DUF4371"/>
</dbReference>
<sequence length="681" mass="78333">MILTRYIPWLVVSVKTALSIMTTKYVLKYDQKQFQVFDSKITAPSAVSCAVMCQFAKICTYYSYNSLQKICLIHSNSEGDLTPIQASKWRIYQPSYSKKCPSGWMLFMDYCYLIVYEKTTWENAENECRKEYGSLVNIENKEENTWLQSLITDDAWIGLKDPSTIGSWVWSYDNSKITFENWGPQEPDGDGYCACFCTEICNWNGNWNENYWNDRQCDYPTGYIFFFVFVFKIRNKINNGTIHVLKIWLNCRVIYGRERKLNAIWFKEHPWLRYSISTDALYCGSCTVFADKGAKDKLFINPVTDWFNLSRYVTRHEKEGSCHALSEVAAENFKSVKSGKTESVISMLSSSKKEQVLRNRHILDKIIRALLLCGKQNIAIRGHTEERSNFMAILREFAEDDPLLKEHIQSTTARYKYTSPDVQNELLIICGKQISDKIVEDCNEAGFFSVLGDEYTDKSTKEQMSICLRFIDAGTKDVREDFLCFVEPENTKGDRIARCLLGTLEKEGVVIDRMRGQGYDGAANMSGKFRGVQAIVRERVSTATYVHCKAHQLNLALIHSSKEPCVRNMMGTVQDIAFAFDYSAKRLNAFATELSNCDENVKEAMEKRSKLTTLCETRWSARADSLFTFKSAFPVVVHALEYLRDNRDEKAGAYLTASEIKLHLPINNLKLNIFKMVTTMH</sequence>
<comment type="caution">
    <text evidence="2">The sequence shown here is derived from an EMBL/GenBank/DDBJ whole genome shotgun (WGS) entry which is preliminary data.</text>
</comment>
<dbReference type="Pfam" id="PF00059">
    <property type="entry name" value="Lectin_C"/>
    <property type="match status" value="1"/>
</dbReference>
<feature type="domain" description="C-type lectin" evidence="1">
    <location>
        <begin position="107"/>
        <end position="224"/>
    </location>
</feature>
<dbReference type="Proteomes" id="UP000683360">
    <property type="component" value="Unassembled WGS sequence"/>
</dbReference>
<evidence type="ECO:0000313" key="3">
    <source>
        <dbReference type="Proteomes" id="UP000683360"/>
    </source>
</evidence>
<accession>A0A8S3Q6J4</accession>
<dbReference type="EMBL" id="CAJPWZ010000350">
    <property type="protein sequence ID" value="CAG2191040.1"/>
    <property type="molecule type" value="Genomic_DNA"/>
</dbReference>
<gene>
    <name evidence="2" type="ORF">MEDL_6312</name>
</gene>
<keyword evidence="3" id="KW-1185">Reference proteome</keyword>
<dbReference type="Pfam" id="PF14291">
    <property type="entry name" value="DUF4371"/>
    <property type="match status" value="1"/>
</dbReference>
<dbReference type="InterPro" id="IPR001304">
    <property type="entry name" value="C-type_lectin-like"/>
</dbReference>
<dbReference type="InterPro" id="IPR016186">
    <property type="entry name" value="C-type_lectin-like/link_sf"/>
</dbReference>
<dbReference type="SUPFAM" id="SSF56436">
    <property type="entry name" value="C-type lectin-like"/>
    <property type="match status" value="1"/>
</dbReference>
<protein>
    <recommendedName>
        <fullName evidence="1">C-type lectin domain-containing protein</fullName>
    </recommendedName>
</protein>
<dbReference type="CDD" id="cd00037">
    <property type="entry name" value="CLECT"/>
    <property type="match status" value="1"/>
</dbReference>
<dbReference type="OrthoDB" id="6116870at2759"/>
<evidence type="ECO:0000313" key="2">
    <source>
        <dbReference type="EMBL" id="CAG2191040.1"/>
    </source>
</evidence>
<dbReference type="PROSITE" id="PS50041">
    <property type="entry name" value="C_TYPE_LECTIN_2"/>
    <property type="match status" value="1"/>
</dbReference>
<proteinExistence type="predicted"/>
<dbReference type="SMART" id="SM00034">
    <property type="entry name" value="CLECT"/>
    <property type="match status" value="1"/>
</dbReference>
<name>A0A8S3Q6J4_MYTED</name>
<reference evidence="2" key="1">
    <citation type="submission" date="2021-03" db="EMBL/GenBank/DDBJ databases">
        <authorList>
            <person name="Bekaert M."/>
        </authorList>
    </citation>
    <scope>NUCLEOTIDE SEQUENCE</scope>
</reference>
<dbReference type="SUPFAM" id="SSF53098">
    <property type="entry name" value="Ribonuclease H-like"/>
    <property type="match status" value="1"/>
</dbReference>
<organism evidence="2 3">
    <name type="scientific">Mytilus edulis</name>
    <name type="common">Blue mussel</name>
    <dbReference type="NCBI Taxonomy" id="6550"/>
    <lineage>
        <taxon>Eukaryota</taxon>
        <taxon>Metazoa</taxon>
        <taxon>Spiralia</taxon>
        <taxon>Lophotrochozoa</taxon>
        <taxon>Mollusca</taxon>
        <taxon>Bivalvia</taxon>
        <taxon>Autobranchia</taxon>
        <taxon>Pteriomorphia</taxon>
        <taxon>Mytilida</taxon>
        <taxon>Mytiloidea</taxon>
        <taxon>Mytilidae</taxon>
        <taxon>Mytilinae</taxon>
        <taxon>Mytilus</taxon>
    </lineage>
</organism>
<evidence type="ECO:0000259" key="1">
    <source>
        <dbReference type="PROSITE" id="PS50041"/>
    </source>
</evidence>
<dbReference type="AlphaFoldDB" id="A0A8S3Q6J4"/>
<dbReference type="Gene3D" id="3.10.100.10">
    <property type="entry name" value="Mannose-Binding Protein A, subunit A"/>
    <property type="match status" value="1"/>
</dbReference>
<dbReference type="InterPro" id="IPR012337">
    <property type="entry name" value="RNaseH-like_sf"/>
</dbReference>
<dbReference type="PANTHER" id="PTHR45749:SF21">
    <property type="entry name" value="DUF4371 DOMAIN-CONTAINING PROTEIN"/>
    <property type="match status" value="1"/>
</dbReference>